<proteinExistence type="predicted"/>
<evidence type="ECO:0000313" key="3">
    <source>
        <dbReference type="Proteomes" id="UP000837857"/>
    </source>
</evidence>
<gene>
    <name evidence="2" type="ORF">IPOD504_LOCUS8094</name>
</gene>
<protein>
    <submittedName>
        <fullName evidence="2">Uncharacterized protein</fullName>
    </submittedName>
</protein>
<sequence length="109" mass="12075">MESKLFYVPLVLFVFLQQGVDGHHGDVVMNKSKSRVAISQYHLNRFKRDSNRDVVAEAAPRPAQSNPCTYACGENADCNLKGSLIPVCSCPVNMTGNPYTYCFLLEASE</sequence>
<feature type="non-terminal residue" evidence="2">
    <location>
        <position position="1"/>
    </location>
</feature>
<dbReference type="Proteomes" id="UP000837857">
    <property type="component" value="Chromosome 20"/>
</dbReference>
<organism evidence="2 3">
    <name type="scientific">Iphiclides podalirius</name>
    <name type="common">scarce swallowtail</name>
    <dbReference type="NCBI Taxonomy" id="110791"/>
    <lineage>
        <taxon>Eukaryota</taxon>
        <taxon>Metazoa</taxon>
        <taxon>Ecdysozoa</taxon>
        <taxon>Arthropoda</taxon>
        <taxon>Hexapoda</taxon>
        <taxon>Insecta</taxon>
        <taxon>Pterygota</taxon>
        <taxon>Neoptera</taxon>
        <taxon>Endopterygota</taxon>
        <taxon>Lepidoptera</taxon>
        <taxon>Glossata</taxon>
        <taxon>Ditrysia</taxon>
        <taxon>Papilionoidea</taxon>
        <taxon>Papilionidae</taxon>
        <taxon>Papilioninae</taxon>
        <taxon>Iphiclides</taxon>
    </lineage>
</organism>
<dbReference type="EMBL" id="OW152832">
    <property type="protein sequence ID" value="CAH2052143.1"/>
    <property type="molecule type" value="Genomic_DNA"/>
</dbReference>
<evidence type="ECO:0000313" key="2">
    <source>
        <dbReference type="EMBL" id="CAH2052143.1"/>
    </source>
</evidence>
<feature type="signal peptide" evidence="1">
    <location>
        <begin position="1"/>
        <end position="22"/>
    </location>
</feature>
<accession>A0ABN8IAL1</accession>
<keyword evidence="3" id="KW-1185">Reference proteome</keyword>
<evidence type="ECO:0000256" key="1">
    <source>
        <dbReference type="SAM" id="SignalP"/>
    </source>
</evidence>
<name>A0ABN8IAL1_9NEOP</name>
<reference evidence="2" key="1">
    <citation type="submission" date="2022-03" db="EMBL/GenBank/DDBJ databases">
        <authorList>
            <person name="Martin H S."/>
        </authorList>
    </citation>
    <scope>NUCLEOTIDE SEQUENCE</scope>
</reference>
<keyword evidence="1" id="KW-0732">Signal</keyword>
<feature type="chain" id="PRO_5046768118" evidence="1">
    <location>
        <begin position="23"/>
        <end position="109"/>
    </location>
</feature>